<dbReference type="InterPro" id="IPR044730">
    <property type="entry name" value="RNase_H-like_dom_plant"/>
</dbReference>
<dbReference type="InterPro" id="IPR012337">
    <property type="entry name" value="RNaseH-like_sf"/>
</dbReference>
<dbReference type="AlphaFoldDB" id="A0AAN9SKF2"/>
<comment type="caution">
    <text evidence="2">The sequence shown here is derived from an EMBL/GenBank/DDBJ whole genome shotgun (WGS) entry which is preliminary data.</text>
</comment>
<sequence length="216" mass="24064">MCRGECFERIFNTKLVFSIFEGNYGTFVTKILKSFSFEGKIPLAILVPWVDIHDVGLKVRDLWDRSSWDLTQLFTLIPKEIAQQIRVLNPHLSALNAIPVWEVLHHDILLTPRIAQVVFRLVSWIAPPVGAVVVNVDGSLTRGRAGCGGMCHDSNGTFLFGFYGFLGEASVLYAELMALLHGLKFYKENLVLLDESPAAILNMLIADALGTVFQKS</sequence>
<dbReference type="Gene3D" id="3.30.420.10">
    <property type="entry name" value="Ribonuclease H-like superfamily/Ribonuclease H"/>
    <property type="match status" value="1"/>
</dbReference>
<name>A0AAN9SKF2_PSOTE</name>
<evidence type="ECO:0000313" key="3">
    <source>
        <dbReference type="Proteomes" id="UP001386955"/>
    </source>
</evidence>
<gene>
    <name evidence="2" type="ORF">VNO78_09980</name>
</gene>
<dbReference type="InterPro" id="IPR053151">
    <property type="entry name" value="RNase_H-like"/>
</dbReference>
<dbReference type="InterPro" id="IPR036397">
    <property type="entry name" value="RNaseH_sf"/>
</dbReference>
<dbReference type="SUPFAM" id="SSF53098">
    <property type="entry name" value="Ribonuclease H-like"/>
    <property type="match status" value="1"/>
</dbReference>
<dbReference type="EMBL" id="JAYMYS010000003">
    <property type="protein sequence ID" value="KAK7398807.1"/>
    <property type="molecule type" value="Genomic_DNA"/>
</dbReference>
<accession>A0AAN9SKF2</accession>
<dbReference type="InterPro" id="IPR002156">
    <property type="entry name" value="RNaseH_domain"/>
</dbReference>
<dbReference type="PANTHER" id="PTHR47723:SF19">
    <property type="entry name" value="POLYNUCLEOTIDYL TRANSFERASE, RIBONUCLEASE H-LIKE SUPERFAMILY PROTEIN"/>
    <property type="match status" value="1"/>
</dbReference>
<protein>
    <recommendedName>
        <fullName evidence="1">RNase H type-1 domain-containing protein</fullName>
    </recommendedName>
</protein>
<dbReference type="PANTHER" id="PTHR47723">
    <property type="entry name" value="OS05G0353850 PROTEIN"/>
    <property type="match status" value="1"/>
</dbReference>
<keyword evidence="3" id="KW-1185">Reference proteome</keyword>
<evidence type="ECO:0000259" key="1">
    <source>
        <dbReference type="Pfam" id="PF13456"/>
    </source>
</evidence>
<reference evidence="2 3" key="1">
    <citation type="submission" date="2024-01" db="EMBL/GenBank/DDBJ databases">
        <title>The genomes of 5 underutilized Papilionoideae crops provide insights into root nodulation and disease resistanc.</title>
        <authorList>
            <person name="Jiang F."/>
        </authorList>
    </citation>
    <scope>NUCLEOTIDE SEQUENCE [LARGE SCALE GENOMIC DNA]</scope>
    <source>
        <strain evidence="2">DUOXIRENSHENG_FW03</strain>
        <tissue evidence="2">Leaves</tissue>
    </source>
</reference>
<dbReference type="Pfam" id="PF13456">
    <property type="entry name" value="RVT_3"/>
    <property type="match status" value="1"/>
</dbReference>
<dbReference type="CDD" id="cd06222">
    <property type="entry name" value="RNase_H_like"/>
    <property type="match status" value="1"/>
</dbReference>
<dbReference type="GO" id="GO:0003676">
    <property type="term" value="F:nucleic acid binding"/>
    <property type="evidence" value="ECO:0007669"/>
    <property type="project" value="InterPro"/>
</dbReference>
<dbReference type="Proteomes" id="UP001386955">
    <property type="component" value="Unassembled WGS sequence"/>
</dbReference>
<proteinExistence type="predicted"/>
<feature type="domain" description="RNase H type-1" evidence="1">
    <location>
        <begin position="135"/>
        <end position="186"/>
    </location>
</feature>
<organism evidence="2 3">
    <name type="scientific">Psophocarpus tetragonolobus</name>
    <name type="common">Winged bean</name>
    <name type="synonym">Dolichos tetragonolobus</name>
    <dbReference type="NCBI Taxonomy" id="3891"/>
    <lineage>
        <taxon>Eukaryota</taxon>
        <taxon>Viridiplantae</taxon>
        <taxon>Streptophyta</taxon>
        <taxon>Embryophyta</taxon>
        <taxon>Tracheophyta</taxon>
        <taxon>Spermatophyta</taxon>
        <taxon>Magnoliopsida</taxon>
        <taxon>eudicotyledons</taxon>
        <taxon>Gunneridae</taxon>
        <taxon>Pentapetalae</taxon>
        <taxon>rosids</taxon>
        <taxon>fabids</taxon>
        <taxon>Fabales</taxon>
        <taxon>Fabaceae</taxon>
        <taxon>Papilionoideae</taxon>
        <taxon>50 kb inversion clade</taxon>
        <taxon>NPAAA clade</taxon>
        <taxon>indigoferoid/millettioid clade</taxon>
        <taxon>Phaseoleae</taxon>
        <taxon>Psophocarpus</taxon>
    </lineage>
</organism>
<dbReference type="GO" id="GO:0004523">
    <property type="term" value="F:RNA-DNA hybrid ribonuclease activity"/>
    <property type="evidence" value="ECO:0007669"/>
    <property type="project" value="InterPro"/>
</dbReference>
<evidence type="ECO:0000313" key="2">
    <source>
        <dbReference type="EMBL" id="KAK7398807.1"/>
    </source>
</evidence>